<feature type="domain" description="Bacterial Ig-like" evidence="2">
    <location>
        <begin position="463"/>
        <end position="546"/>
    </location>
</feature>
<proteinExistence type="predicted"/>
<dbReference type="RefSeq" id="WP_378415267.1">
    <property type="nucleotide sequence ID" value="NZ_JBHSFO010000003.1"/>
</dbReference>
<reference evidence="4" key="1">
    <citation type="journal article" date="2019" name="Int. J. Syst. Evol. Microbiol.">
        <title>The Global Catalogue of Microorganisms (GCM) 10K type strain sequencing project: providing services to taxonomists for standard genome sequencing and annotation.</title>
        <authorList>
            <consortium name="The Broad Institute Genomics Platform"/>
            <consortium name="The Broad Institute Genome Sequencing Center for Infectious Disease"/>
            <person name="Wu L."/>
            <person name="Ma J."/>
        </authorList>
    </citation>
    <scope>NUCLEOTIDE SEQUENCE [LARGE SCALE GENOMIC DNA]</scope>
    <source>
        <strain evidence="4">CCUG 54520</strain>
    </source>
</reference>
<keyword evidence="4" id="KW-1185">Reference proteome</keyword>
<evidence type="ECO:0000259" key="2">
    <source>
        <dbReference type="Pfam" id="PF16640"/>
    </source>
</evidence>
<feature type="domain" description="Bacterial Ig-like" evidence="2">
    <location>
        <begin position="369"/>
        <end position="451"/>
    </location>
</feature>
<dbReference type="Pfam" id="PF16640">
    <property type="entry name" value="Big_3_5"/>
    <property type="match status" value="4"/>
</dbReference>
<dbReference type="EMBL" id="JBHSFO010000003">
    <property type="protein sequence ID" value="MFC4603335.1"/>
    <property type="molecule type" value="Genomic_DNA"/>
</dbReference>
<protein>
    <submittedName>
        <fullName evidence="3">Ig-like domain-containing protein</fullName>
    </submittedName>
</protein>
<evidence type="ECO:0000313" key="3">
    <source>
        <dbReference type="EMBL" id="MFC4603335.1"/>
    </source>
</evidence>
<organism evidence="3 4">
    <name type="scientific">Rhodococcus kronopolitis</name>
    <dbReference type="NCBI Taxonomy" id="1460226"/>
    <lineage>
        <taxon>Bacteria</taxon>
        <taxon>Bacillati</taxon>
        <taxon>Actinomycetota</taxon>
        <taxon>Actinomycetes</taxon>
        <taxon>Mycobacteriales</taxon>
        <taxon>Nocardiaceae</taxon>
        <taxon>Rhodococcus</taxon>
    </lineage>
</organism>
<feature type="domain" description="Bacterial Ig-like" evidence="2">
    <location>
        <begin position="181"/>
        <end position="263"/>
    </location>
</feature>
<evidence type="ECO:0000256" key="1">
    <source>
        <dbReference type="SAM" id="SignalP"/>
    </source>
</evidence>
<sequence length="584" mass="57398">MSVGNTRRVIGGVSAFAVAAGFAVTAGVGMADAAPGSVNWSDGSSKYTRTISNVTPAEGEIITSSTKFMRTVTNETIQSINDYHPTCLTYVDGSAKVDGTPKAPETVAADFARISGSWKINAVLNPTSVTFDFSYKVGPGCDRDVALQTWMNYTGNLGAGNYPNKGPTVTVSKNVSTTALAAVPGGVKVGQSVPLSATVTGGVDGNIVEFYDGTTKVGQGPLAAGKAALAWTPAAAGGHSLTAKFLGTTKANESVSAAQNVPVSPADVVTQTAVTGPASAVAGTDVTLGVQVSPVPSGGTVQFKDGADNLGGPVTLDAQGKGSITKQFSSGARSITAVYSGHAEFQPSTSGALNIPVTPANVTTTTSVTGPASAVAGTDVTLGVQVSPVPVGGTVQFKDGADNLGGPVTLDAQGKGSITQKFVAGDRQVTAVYSGAGEFLTSTSAAHAVAVSPADVATTTVVTGPVSAVAGADVTLNVNVSPVPSGGAVQFKNGTADLGSPVTLDAQGNGSVTQKFAAAGAQSITAVYSGAGEFLTSTSAAHAVAVSPADVATTTVVTGPVSAVAGADVTLNVQVSPVPAGGTV</sequence>
<dbReference type="InterPro" id="IPR013783">
    <property type="entry name" value="Ig-like_fold"/>
</dbReference>
<feature type="domain" description="Bacterial Ig-like" evidence="2">
    <location>
        <begin position="275"/>
        <end position="358"/>
    </location>
</feature>
<feature type="chain" id="PRO_5045731291" evidence="1">
    <location>
        <begin position="34"/>
        <end position="584"/>
    </location>
</feature>
<keyword evidence="1" id="KW-0732">Signal</keyword>
<feature type="signal peptide" evidence="1">
    <location>
        <begin position="1"/>
        <end position="33"/>
    </location>
</feature>
<accession>A0ABV9FR62</accession>
<evidence type="ECO:0000313" key="4">
    <source>
        <dbReference type="Proteomes" id="UP001595914"/>
    </source>
</evidence>
<name>A0ABV9FR62_9NOCA</name>
<feature type="non-terminal residue" evidence="3">
    <location>
        <position position="584"/>
    </location>
</feature>
<dbReference type="InterPro" id="IPR032109">
    <property type="entry name" value="Big_3_5"/>
</dbReference>
<dbReference type="Gene3D" id="2.60.40.10">
    <property type="entry name" value="Immunoglobulins"/>
    <property type="match status" value="4"/>
</dbReference>
<dbReference type="Proteomes" id="UP001595914">
    <property type="component" value="Unassembled WGS sequence"/>
</dbReference>
<gene>
    <name evidence="3" type="ORF">ACFO6S_06525</name>
</gene>
<comment type="caution">
    <text evidence="3">The sequence shown here is derived from an EMBL/GenBank/DDBJ whole genome shotgun (WGS) entry which is preliminary data.</text>
</comment>